<feature type="region of interest" description="Disordered" evidence="1">
    <location>
        <begin position="1"/>
        <end position="31"/>
    </location>
</feature>
<keyword evidence="3" id="KW-1185">Reference proteome</keyword>
<protein>
    <submittedName>
        <fullName evidence="2">Uncharacterized protein</fullName>
    </submittedName>
</protein>
<dbReference type="AlphaFoldDB" id="A0A401TE95"/>
<gene>
    <name evidence="2" type="ORF">chiPu_0024786</name>
</gene>
<evidence type="ECO:0000256" key="1">
    <source>
        <dbReference type="SAM" id="MobiDB-lite"/>
    </source>
</evidence>
<reference evidence="2 3" key="1">
    <citation type="journal article" date="2018" name="Nat. Ecol. Evol.">
        <title>Shark genomes provide insights into elasmobranch evolution and the origin of vertebrates.</title>
        <authorList>
            <person name="Hara Y"/>
            <person name="Yamaguchi K"/>
            <person name="Onimaru K"/>
            <person name="Kadota M"/>
            <person name="Koyanagi M"/>
            <person name="Keeley SD"/>
            <person name="Tatsumi K"/>
            <person name="Tanaka K"/>
            <person name="Motone F"/>
            <person name="Kageyama Y"/>
            <person name="Nozu R"/>
            <person name="Adachi N"/>
            <person name="Nishimura O"/>
            <person name="Nakagawa R"/>
            <person name="Tanegashima C"/>
            <person name="Kiyatake I"/>
            <person name="Matsumoto R"/>
            <person name="Murakumo K"/>
            <person name="Nishida K"/>
            <person name="Terakita A"/>
            <person name="Kuratani S"/>
            <person name="Sato K"/>
            <person name="Hyodo S Kuraku.S."/>
        </authorList>
    </citation>
    <scope>NUCLEOTIDE SEQUENCE [LARGE SCALE GENOMIC DNA]</scope>
</reference>
<evidence type="ECO:0000313" key="2">
    <source>
        <dbReference type="EMBL" id="GCC40970.1"/>
    </source>
</evidence>
<sequence>MFSSRRSVKSSSSENEGEEIQTPTNKGVRVPFQDVLPQCNVQRDVKNPCSKRRSEILPGSNLTPLMRRLHLQASEESLVVEQVAGELLVSFESN</sequence>
<comment type="caution">
    <text evidence="2">The sequence shown here is derived from an EMBL/GenBank/DDBJ whole genome shotgun (WGS) entry which is preliminary data.</text>
</comment>
<accession>A0A401TE95</accession>
<dbReference type="OrthoDB" id="10506229at2759"/>
<name>A0A401TE95_CHIPU</name>
<dbReference type="EMBL" id="BEZZ01046192">
    <property type="protein sequence ID" value="GCC40970.1"/>
    <property type="molecule type" value="Genomic_DNA"/>
</dbReference>
<evidence type="ECO:0000313" key="3">
    <source>
        <dbReference type="Proteomes" id="UP000287033"/>
    </source>
</evidence>
<dbReference type="Proteomes" id="UP000287033">
    <property type="component" value="Unassembled WGS sequence"/>
</dbReference>
<feature type="compositionally biased region" description="Low complexity" evidence="1">
    <location>
        <begin position="1"/>
        <end position="13"/>
    </location>
</feature>
<proteinExistence type="predicted"/>
<organism evidence="2 3">
    <name type="scientific">Chiloscyllium punctatum</name>
    <name type="common">Brownbanded bambooshark</name>
    <name type="synonym">Hemiscyllium punctatum</name>
    <dbReference type="NCBI Taxonomy" id="137246"/>
    <lineage>
        <taxon>Eukaryota</taxon>
        <taxon>Metazoa</taxon>
        <taxon>Chordata</taxon>
        <taxon>Craniata</taxon>
        <taxon>Vertebrata</taxon>
        <taxon>Chondrichthyes</taxon>
        <taxon>Elasmobranchii</taxon>
        <taxon>Galeomorphii</taxon>
        <taxon>Galeoidea</taxon>
        <taxon>Orectolobiformes</taxon>
        <taxon>Hemiscylliidae</taxon>
        <taxon>Chiloscyllium</taxon>
    </lineage>
</organism>